<gene>
    <name evidence="2" type="ordered locus">LHK_00386</name>
</gene>
<protein>
    <submittedName>
        <fullName evidence="2">Uncharacterized protein</fullName>
    </submittedName>
</protein>
<dbReference type="Proteomes" id="UP000002010">
    <property type="component" value="Chromosome"/>
</dbReference>
<accession>C1DBI4</accession>
<reference evidence="2 3" key="1">
    <citation type="journal article" date="2009" name="PLoS Genet.">
        <title>The complete genome and proteome of Laribacter hongkongensis reveal potential mechanisms for adaptations to different temperatures and habitats.</title>
        <authorList>
            <person name="Woo P.C."/>
            <person name="Lau S.K."/>
            <person name="Tse H."/>
            <person name="Teng J.L."/>
            <person name="Curreem S.O."/>
            <person name="Tsang A.K."/>
            <person name="Fan R.Y."/>
            <person name="Wong G.K."/>
            <person name="Huang Y."/>
            <person name="Loman N.J."/>
            <person name="Snyder L.A."/>
            <person name="Cai J.J."/>
            <person name="Huang J.D."/>
            <person name="Mak W."/>
            <person name="Pallen M.J."/>
            <person name="Lok S."/>
            <person name="Yuen K.Y."/>
        </authorList>
    </citation>
    <scope>NUCLEOTIDE SEQUENCE [LARGE SCALE GENOMIC DNA]</scope>
    <source>
        <strain evidence="2 3">HLHK9</strain>
    </source>
</reference>
<organism evidence="2 3">
    <name type="scientific">Laribacter hongkongensis (strain HLHK9)</name>
    <dbReference type="NCBI Taxonomy" id="557598"/>
    <lineage>
        <taxon>Bacteria</taxon>
        <taxon>Pseudomonadati</taxon>
        <taxon>Pseudomonadota</taxon>
        <taxon>Betaproteobacteria</taxon>
        <taxon>Neisseriales</taxon>
        <taxon>Aquaspirillaceae</taxon>
        <taxon>Laribacter</taxon>
    </lineage>
</organism>
<dbReference type="STRING" id="557598.LHK_00386"/>
<dbReference type="KEGG" id="lhk:LHK_00386"/>
<name>C1DBI4_LARHH</name>
<sequence length="88" mass="9009">MDYRALGTQEKLQASVAVRQLGLSGSASAETASSDTTPSAPSASGAVISHNTGDDTTINTGTLINIGLDDGVKPPAKRRTVEKKKPAK</sequence>
<evidence type="ECO:0000256" key="1">
    <source>
        <dbReference type="SAM" id="MobiDB-lite"/>
    </source>
</evidence>
<dbReference type="AlphaFoldDB" id="C1DBI4"/>
<dbReference type="EMBL" id="CP001154">
    <property type="protein sequence ID" value="ACO73381.1"/>
    <property type="molecule type" value="Genomic_DNA"/>
</dbReference>
<keyword evidence="3" id="KW-1185">Reference proteome</keyword>
<evidence type="ECO:0000313" key="2">
    <source>
        <dbReference type="EMBL" id="ACO73381.1"/>
    </source>
</evidence>
<feature type="region of interest" description="Disordered" evidence="1">
    <location>
        <begin position="24"/>
        <end position="88"/>
    </location>
</feature>
<feature type="compositionally biased region" description="Basic residues" evidence="1">
    <location>
        <begin position="75"/>
        <end position="88"/>
    </location>
</feature>
<evidence type="ECO:0000313" key="3">
    <source>
        <dbReference type="Proteomes" id="UP000002010"/>
    </source>
</evidence>
<proteinExistence type="predicted"/>
<feature type="compositionally biased region" description="Low complexity" evidence="1">
    <location>
        <begin position="24"/>
        <end position="46"/>
    </location>
</feature>
<feature type="compositionally biased region" description="Low complexity" evidence="1">
    <location>
        <begin position="54"/>
        <end position="68"/>
    </location>
</feature>
<dbReference type="HOGENOM" id="CLU_2465199_0_0_4"/>